<evidence type="ECO:0000313" key="2">
    <source>
        <dbReference type="Proteomes" id="UP000235672"/>
    </source>
</evidence>
<accession>A0A2J6QAQ4</accession>
<name>A0A2J6QAQ4_9HELO</name>
<feature type="non-terminal residue" evidence="1">
    <location>
        <position position="79"/>
    </location>
</feature>
<organism evidence="1 2">
    <name type="scientific">Hyaloscypha hepaticicola</name>
    <dbReference type="NCBI Taxonomy" id="2082293"/>
    <lineage>
        <taxon>Eukaryota</taxon>
        <taxon>Fungi</taxon>
        <taxon>Dikarya</taxon>
        <taxon>Ascomycota</taxon>
        <taxon>Pezizomycotina</taxon>
        <taxon>Leotiomycetes</taxon>
        <taxon>Helotiales</taxon>
        <taxon>Hyaloscyphaceae</taxon>
        <taxon>Hyaloscypha</taxon>
    </lineage>
</organism>
<sequence length="79" mass="8849">MDSISSPVLPFTSDPALHDWEEEFDPEILPSSTNSDDFEALHLVDQETIAKKNKAGEVIQHRAWQVGEAFRSEADHVEG</sequence>
<gene>
    <name evidence="1" type="ORF">NA56DRAFT_557309</name>
</gene>
<dbReference type="STRING" id="1745343.A0A2J6QAQ4"/>
<dbReference type="OrthoDB" id="2195431at2759"/>
<dbReference type="EMBL" id="KZ613475">
    <property type="protein sequence ID" value="PMD23363.1"/>
    <property type="molecule type" value="Genomic_DNA"/>
</dbReference>
<reference evidence="1 2" key="1">
    <citation type="submission" date="2016-05" db="EMBL/GenBank/DDBJ databases">
        <title>A degradative enzymes factory behind the ericoid mycorrhizal symbiosis.</title>
        <authorList>
            <consortium name="DOE Joint Genome Institute"/>
            <person name="Martino E."/>
            <person name="Morin E."/>
            <person name="Grelet G."/>
            <person name="Kuo A."/>
            <person name="Kohler A."/>
            <person name="Daghino S."/>
            <person name="Barry K."/>
            <person name="Choi C."/>
            <person name="Cichocki N."/>
            <person name="Clum A."/>
            <person name="Copeland A."/>
            <person name="Hainaut M."/>
            <person name="Haridas S."/>
            <person name="Labutti K."/>
            <person name="Lindquist E."/>
            <person name="Lipzen A."/>
            <person name="Khouja H.-R."/>
            <person name="Murat C."/>
            <person name="Ohm R."/>
            <person name="Olson A."/>
            <person name="Spatafora J."/>
            <person name="Veneault-Fourrey C."/>
            <person name="Henrissat B."/>
            <person name="Grigoriev I."/>
            <person name="Martin F."/>
            <person name="Perotto S."/>
        </authorList>
    </citation>
    <scope>NUCLEOTIDE SEQUENCE [LARGE SCALE GENOMIC DNA]</scope>
    <source>
        <strain evidence="1 2">UAMH 7357</strain>
    </source>
</reference>
<dbReference type="AlphaFoldDB" id="A0A2J6QAQ4"/>
<dbReference type="Proteomes" id="UP000235672">
    <property type="component" value="Unassembled WGS sequence"/>
</dbReference>
<protein>
    <submittedName>
        <fullName evidence="1">Uncharacterized protein</fullName>
    </submittedName>
</protein>
<evidence type="ECO:0000313" key="1">
    <source>
        <dbReference type="EMBL" id="PMD23363.1"/>
    </source>
</evidence>
<proteinExistence type="predicted"/>
<keyword evidence="2" id="KW-1185">Reference proteome</keyword>